<dbReference type="EMBL" id="BT148251">
    <property type="protein sequence ID" value="AFK48045.1"/>
    <property type="molecule type" value="mRNA"/>
</dbReference>
<sequence length="48" mass="5596">MMATLTSVRCKKTVLPNFHGIAAFPTACSDLFFWWKIATVEWKFKEEN</sequence>
<reference evidence="1" key="1">
    <citation type="submission" date="2012-05" db="EMBL/GenBank/DDBJ databases">
        <authorList>
            <person name="Krishnakumar V."/>
            <person name="Cheung F."/>
            <person name="Xiao Y."/>
            <person name="Chan A."/>
            <person name="Moskal W.A."/>
            <person name="Town C.D."/>
        </authorList>
    </citation>
    <scope>NUCLEOTIDE SEQUENCE</scope>
</reference>
<name>I3T6A3_MEDTR</name>
<evidence type="ECO:0000313" key="1">
    <source>
        <dbReference type="EMBL" id="AFK48045.1"/>
    </source>
</evidence>
<organism evidence="1">
    <name type="scientific">Medicago truncatula</name>
    <name type="common">Barrel medic</name>
    <name type="synonym">Medicago tribuloides</name>
    <dbReference type="NCBI Taxonomy" id="3880"/>
    <lineage>
        <taxon>Eukaryota</taxon>
        <taxon>Viridiplantae</taxon>
        <taxon>Streptophyta</taxon>
        <taxon>Embryophyta</taxon>
        <taxon>Tracheophyta</taxon>
        <taxon>Spermatophyta</taxon>
        <taxon>Magnoliopsida</taxon>
        <taxon>eudicotyledons</taxon>
        <taxon>Gunneridae</taxon>
        <taxon>Pentapetalae</taxon>
        <taxon>rosids</taxon>
        <taxon>fabids</taxon>
        <taxon>Fabales</taxon>
        <taxon>Fabaceae</taxon>
        <taxon>Papilionoideae</taxon>
        <taxon>50 kb inversion clade</taxon>
        <taxon>NPAAA clade</taxon>
        <taxon>Hologalegina</taxon>
        <taxon>IRL clade</taxon>
        <taxon>Trifolieae</taxon>
        <taxon>Medicago</taxon>
    </lineage>
</organism>
<proteinExistence type="evidence at transcript level"/>
<dbReference type="AlphaFoldDB" id="I3T6A3"/>
<protein>
    <submittedName>
        <fullName evidence="1">Uncharacterized protein</fullName>
    </submittedName>
</protein>
<accession>I3T6A3</accession>